<name>A0A4V3SEZ7_OPIFE</name>
<evidence type="ECO:0000256" key="1">
    <source>
        <dbReference type="SAM" id="SignalP"/>
    </source>
</evidence>
<gene>
    <name evidence="2" type="ORF">CRM22_005359</name>
</gene>
<organism evidence="2 3">
    <name type="scientific">Opisthorchis felineus</name>
    <dbReference type="NCBI Taxonomy" id="147828"/>
    <lineage>
        <taxon>Eukaryota</taxon>
        <taxon>Metazoa</taxon>
        <taxon>Spiralia</taxon>
        <taxon>Lophotrochozoa</taxon>
        <taxon>Platyhelminthes</taxon>
        <taxon>Trematoda</taxon>
        <taxon>Digenea</taxon>
        <taxon>Opisthorchiida</taxon>
        <taxon>Opisthorchiata</taxon>
        <taxon>Opisthorchiidae</taxon>
        <taxon>Opisthorchis</taxon>
    </lineage>
</organism>
<evidence type="ECO:0000313" key="3">
    <source>
        <dbReference type="Proteomes" id="UP000308267"/>
    </source>
</evidence>
<evidence type="ECO:0000313" key="2">
    <source>
        <dbReference type="EMBL" id="TGZ66364.1"/>
    </source>
</evidence>
<keyword evidence="3" id="KW-1185">Reference proteome</keyword>
<protein>
    <submittedName>
        <fullName evidence="2">Uncharacterized protein</fullName>
    </submittedName>
</protein>
<feature type="chain" id="PRO_5020719216" evidence="1">
    <location>
        <begin position="26"/>
        <end position="91"/>
    </location>
</feature>
<dbReference type="OrthoDB" id="6258947at2759"/>
<keyword evidence="1" id="KW-0732">Signal</keyword>
<dbReference type="AlphaFoldDB" id="A0A4V3SEZ7"/>
<reference evidence="2 3" key="1">
    <citation type="journal article" date="2019" name="BMC Genomics">
        <title>New insights from Opisthorchis felineus genome: update on genomics of the epidemiologically important liver flukes.</title>
        <authorList>
            <person name="Ershov N.I."/>
            <person name="Mordvinov V.A."/>
            <person name="Prokhortchouk E.B."/>
            <person name="Pakharukova M.Y."/>
            <person name="Gunbin K.V."/>
            <person name="Ustyantsev K."/>
            <person name="Genaev M.A."/>
            <person name="Blinov A.G."/>
            <person name="Mazur A."/>
            <person name="Boulygina E."/>
            <person name="Tsygankova S."/>
            <person name="Khrameeva E."/>
            <person name="Chekanov N."/>
            <person name="Fan G."/>
            <person name="Xiao A."/>
            <person name="Zhang H."/>
            <person name="Xu X."/>
            <person name="Yang H."/>
            <person name="Solovyev V."/>
            <person name="Lee S.M."/>
            <person name="Liu X."/>
            <person name="Afonnikov D.A."/>
            <person name="Skryabin K.G."/>
        </authorList>
    </citation>
    <scope>NUCLEOTIDE SEQUENCE [LARGE SCALE GENOMIC DNA]</scope>
    <source>
        <strain evidence="2">AK-0245</strain>
        <tissue evidence="2">Whole organism</tissue>
    </source>
</reference>
<dbReference type="EMBL" id="SJOL01006455">
    <property type="protein sequence ID" value="TGZ66364.1"/>
    <property type="molecule type" value="Genomic_DNA"/>
</dbReference>
<dbReference type="Proteomes" id="UP000308267">
    <property type="component" value="Unassembled WGS sequence"/>
</dbReference>
<proteinExistence type="predicted"/>
<sequence length="91" mass="10335">MQTLAAPISLVCKILLITFMGGVFCLSTGEEEAYEQLLSASQDYMNPELGSERVNPLSSHNSLRAVRYRYGNQHSPLYNVQRRRFTRPVGR</sequence>
<feature type="signal peptide" evidence="1">
    <location>
        <begin position="1"/>
        <end position="25"/>
    </location>
</feature>
<accession>A0A4V3SEZ7</accession>
<comment type="caution">
    <text evidence="2">The sequence shown here is derived from an EMBL/GenBank/DDBJ whole genome shotgun (WGS) entry which is preliminary data.</text>
</comment>